<reference evidence="1 2" key="1">
    <citation type="submission" date="2017-08" db="EMBL/GenBank/DDBJ databases">
        <title>Infants hospitalized years apart are colonized by the same room-sourced microbial strains.</title>
        <authorList>
            <person name="Brooks B."/>
            <person name="Olm M.R."/>
            <person name="Firek B.A."/>
            <person name="Baker R."/>
            <person name="Thomas B.C."/>
            <person name="Morowitz M.J."/>
            <person name="Banfield J.F."/>
        </authorList>
    </citation>
    <scope>NUCLEOTIDE SEQUENCE [LARGE SCALE GENOMIC DNA]</scope>
    <source>
        <strain evidence="1">S2_003_000_R2_14</strain>
    </source>
</reference>
<comment type="caution">
    <text evidence="1">The sequence shown here is derived from an EMBL/GenBank/DDBJ whole genome shotgun (WGS) entry which is preliminary data.</text>
</comment>
<evidence type="ECO:0000313" key="1">
    <source>
        <dbReference type="EMBL" id="PZR17551.1"/>
    </source>
</evidence>
<accession>A0A2W5W323</accession>
<dbReference type="EMBL" id="QFQP01000002">
    <property type="protein sequence ID" value="PZR17551.1"/>
    <property type="molecule type" value="Genomic_DNA"/>
</dbReference>
<sequence length="99" mass="10398">MNTDELRGFGRYLAAIVRDNASPRTTDDELDAMVEEAIAAHGEAVFLDEAAKDCRCCPSCSGSPCPACAAGGVCDETPCRCGHHGSDSDDEAAEQDDDD</sequence>
<evidence type="ECO:0000313" key="2">
    <source>
        <dbReference type="Proteomes" id="UP000249061"/>
    </source>
</evidence>
<dbReference type="Proteomes" id="UP000249061">
    <property type="component" value="Unassembled WGS sequence"/>
</dbReference>
<name>A0A2W5W323_9BACT</name>
<gene>
    <name evidence="1" type="ORF">DI536_04350</name>
</gene>
<proteinExistence type="predicted"/>
<dbReference type="AlphaFoldDB" id="A0A2W5W323"/>
<organism evidence="1 2">
    <name type="scientific">Archangium gephyra</name>
    <dbReference type="NCBI Taxonomy" id="48"/>
    <lineage>
        <taxon>Bacteria</taxon>
        <taxon>Pseudomonadati</taxon>
        <taxon>Myxococcota</taxon>
        <taxon>Myxococcia</taxon>
        <taxon>Myxococcales</taxon>
        <taxon>Cystobacterineae</taxon>
        <taxon>Archangiaceae</taxon>
        <taxon>Archangium</taxon>
    </lineage>
</organism>
<protein>
    <submittedName>
        <fullName evidence="1">Uncharacterized protein</fullName>
    </submittedName>
</protein>